<organism evidence="5 6">
    <name type="scientific">Blastochloris viridis</name>
    <name type="common">Rhodopseudomonas viridis</name>
    <dbReference type="NCBI Taxonomy" id="1079"/>
    <lineage>
        <taxon>Bacteria</taxon>
        <taxon>Pseudomonadati</taxon>
        <taxon>Pseudomonadota</taxon>
        <taxon>Alphaproteobacteria</taxon>
        <taxon>Hyphomicrobiales</taxon>
        <taxon>Blastochloridaceae</taxon>
        <taxon>Blastochloris</taxon>
    </lineage>
</organism>
<evidence type="ECO:0000256" key="1">
    <source>
        <dbReference type="SAM" id="MobiDB-lite"/>
    </source>
</evidence>
<dbReference type="PROSITE" id="PS50883">
    <property type="entry name" value="EAL"/>
    <property type="match status" value="1"/>
</dbReference>
<dbReference type="Pfam" id="PF00563">
    <property type="entry name" value="EAL"/>
    <property type="match status" value="1"/>
</dbReference>
<dbReference type="InterPro" id="IPR054327">
    <property type="entry name" value="His-kinase-like_sensor"/>
</dbReference>
<dbReference type="SUPFAM" id="SSF55073">
    <property type="entry name" value="Nucleotide cyclase"/>
    <property type="match status" value="1"/>
</dbReference>
<evidence type="ECO:0000256" key="2">
    <source>
        <dbReference type="SAM" id="Phobius"/>
    </source>
</evidence>
<sequence>MKRLHILRLPSLVVSGQSSAIFGVCIIAMLWGGVILKYYDDSRNDLKEAVSVIDNYSIVFEENVLRSIGEIDKSLLYTRRLIERRTGPDGFDRIVGSDDLISEIILQVAIADADGVLRASNAGPHPAPALDLNARDHVRIHRDAADDRLFIARPQIGRAAKQWQIELSRRFLNPDGSFGGVVVASLKPEHFTNFYNKLNFGASVSIALIGHDGVVRSSGGSAGGFHLGQNLSDTRFFERARNAAGTTFIDTNAFSGEKRLLAFQAVHGQPLWLNVSTAVDSVYVNALANLRVNVIVGLILTVVMLIAIERILRAEARARQKAEQLRCTLENMSQGIMMVTRDLEIPVINARCGELLDLPPDMVQHPPRFDALTTFQARRDADRRNGRRRAREVPHPPPSERCSETVREMADGTVLEVRSMPLPDGGLVQTFTDITQRRLAEARVARLASEDPLTGLLNRRVFRAMLEDIFPVDKALHPEAESQLALLFLDLDRFKVINDALGHRTGDRLLQEVAGRLRQAVEPGALLARLGGDEFAIAAPGPRSHAEVASLAARLLETVRPPLEIDGYQVRTGASIGIAIGPGDGADVEDLLKAADLALYAAKAESRGTYKFYNQKMSAALKDRREIETDLRAALERNELELHYQPIVSLQDSRISGFEALARWRHPTKGMIPPSQFIPVAEDSGLILSLGDWALAAACREATRWPGDLRVAVNLSPVQLLMPDLADTVAKLLAETGLAPHRLEIEITEQTVLADNEHTIATLRRLKEIGIRIAMDDFGTGYSSLSYLRTFPFDRVKIDRSFVADLKLGSDHAVIVQAVVSIAGALGITTTAEGVESEHQRDFLKALGCNEAQGFLFSPAIPADLIPRVLADRGYHPVLAA</sequence>
<feature type="domain" description="GGDEF" evidence="4">
    <location>
        <begin position="482"/>
        <end position="615"/>
    </location>
</feature>
<dbReference type="PANTHER" id="PTHR44757:SF2">
    <property type="entry name" value="BIOFILM ARCHITECTURE MAINTENANCE PROTEIN MBAA"/>
    <property type="match status" value="1"/>
</dbReference>
<evidence type="ECO:0000313" key="5">
    <source>
        <dbReference type="EMBL" id="CUU44244.1"/>
    </source>
</evidence>
<keyword evidence="2" id="KW-1133">Transmembrane helix</keyword>
<dbReference type="PATRIC" id="fig|1079.6.peg.530"/>
<gene>
    <name evidence="5" type="primary">cph2_2</name>
    <name evidence="5" type="ORF">BVIRIDIS_32910</name>
</gene>
<dbReference type="SUPFAM" id="SSF141868">
    <property type="entry name" value="EAL domain-like"/>
    <property type="match status" value="1"/>
</dbReference>
<dbReference type="InterPro" id="IPR001633">
    <property type="entry name" value="EAL_dom"/>
</dbReference>
<dbReference type="SUPFAM" id="SSF55785">
    <property type="entry name" value="PYP-like sensor domain (PAS domain)"/>
    <property type="match status" value="1"/>
</dbReference>
<dbReference type="InterPro" id="IPR000160">
    <property type="entry name" value="GGDEF_dom"/>
</dbReference>
<dbReference type="CDD" id="cd01949">
    <property type="entry name" value="GGDEF"/>
    <property type="match status" value="1"/>
</dbReference>
<dbReference type="CDD" id="cd12915">
    <property type="entry name" value="PDC2_DGC_like"/>
    <property type="match status" value="1"/>
</dbReference>
<dbReference type="InterPro" id="IPR035965">
    <property type="entry name" value="PAS-like_dom_sf"/>
</dbReference>
<keyword evidence="6" id="KW-1185">Reference proteome</keyword>
<dbReference type="Pfam" id="PF00990">
    <property type="entry name" value="GGDEF"/>
    <property type="match status" value="1"/>
</dbReference>
<dbReference type="PANTHER" id="PTHR44757">
    <property type="entry name" value="DIGUANYLATE CYCLASE DGCP"/>
    <property type="match status" value="1"/>
</dbReference>
<evidence type="ECO:0000313" key="6">
    <source>
        <dbReference type="Proteomes" id="UP000065734"/>
    </source>
</evidence>
<dbReference type="InterPro" id="IPR052155">
    <property type="entry name" value="Biofilm_reg_signaling"/>
</dbReference>
<dbReference type="Pfam" id="PF22588">
    <property type="entry name" value="dCache_1_like"/>
    <property type="match status" value="1"/>
</dbReference>
<accession>A0A0P0JGU9</accession>
<dbReference type="Proteomes" id="UP000065734">
    <property type="component" value="Chromosome I"/>
</dbReference>
<dbReference type="InterPro" id="IPR029787">
    <property type="entry name" value="Nucleotide_cyclase"/>
</dbReference>
<feature type="domain" description="EAL" evidence="3">
    <location>
        <begin position="624"/>
        <end position="874"/>
    </location>
</feature>
<name>A0A0P0JGU9_BLAVI</name>
<dbReference type="InterPro" id="IPR035919">
    <property type="entry name" value="EAL_sf"/>
</dbReference>
<dbReference type="PROSITE" id="PS50887">
    <property type="entry name" value="GGDEF"/>
    <property type="match status" value="1"/>
</dbReference>
<evidence type="ECO:0000259" key="4">
    <source>
        <dbReference type="PROSITE" id="PS50887"/>
    </source>
</evidence>
<dbReference type="Pfam" id="PF12860">
    <property type="entry name" value="PAS_7"/>
    <property type="match status" value="1"/>
</dbReference>
<dbReference type="AlphaFoldDB" id="A0A0P0JGU9"/>
<dbReference type="CDD" id="cd01948">
    <property type="entry name" value="EAL"/>
    <property type="match status" value="1"/>
</dbReference>
<keyword evidence="2" id="KW-0812">Transmembrane</keyword>
<dbReference type="KEGG" id="bvr:BVIR_524"/>
<dbReference type="SMART" id="SM00052">
    <property type="entry name" value="EAL"/>
    <property type="match status" value="1"/>
</dbReference>
<dbReference type="Gene3D" id="3.30.70.270">
    <property type="match status" value="1"/>
</dbReference>
<dbReference type="CDD" id="cd12914">
    <property type="entry name" value="PDC1_DGC_like"/>
    <property type="match status" value="1"/>
</dbReference>
<protein>
    <submittedName>
        <fullName evidence="5">Bacteriophytochrome cph2</fullName>
    </submittedName>
</protein>
<keyword evidence="2" id="KW-0472">Membrane</keyword>
<dbReference type="EMBL" id="LN907867">
    <property type="protein sequence ID" value="CUU44244.1"/>
    <property type="molecule type" value="Genomic_DNA"/>
</dbReference>
<dbReference type="Gene3D" id="3.30.450.20">
    <property type="entry name" value="PAS domain"/>
    <property type="match status" value="3"/>
</dbReference>
<reference evidence="6" key="1">
    <citation type="journal article" date="2016" name="Genome Announc.">
        <title>Revised genome sequence of the purple photosynthetic bacterium Blastochloris viridis.</title>
        <authorList>
            <person name="Liu L.N."/>
            <person name="Faulkner M."/>
            <person name="Liu X."/>
            <person name="Huang F."/>
            <person name="Darby A.C."/>
            <person name="Hall N."/>
        </authorList>
    </citation>
    <scope>NUCLEOTIDE SEQUENCE [LARGE SCALE GENOMIC DNA]</scope>
    <source>
        <strain evidence="6">ATCC 19567 / DSM 133 / F</strain>
    </source>
</reference>
<dbReference type="OrthoDB" id="9814202at2"/>
<dbReference type="STRING" id="1079.BVIR_524"/>
<evidence type="ECO:0000259" key="3">
    <source>
        <dbReference type="PROSITE" id="PS50883"/>
    </source>
</evidence>
<dbReference type="InterPro" id="IPR043128">
    <property type="entry name" value="Rev_trsase/Diguanyl_cyclase"/>
</dbReference>
<proteinExistence type="predicted"/>
<dbReference type="Gene3D" id="3.20.20.450">
    <property type="entry name" value="EAL domain"/>
    <property type="match status" value="1"/>
</dbReference>
<feature type="transmembrane region" description="Helical" evidence="2">
    <location>
        <begin position="20"/>
        <end position="39"/>
    </location>
</feature>
<feature type="region of interest" description="Disordered" evidence="1">
    <location>
        <begin position="380"/>
        <end position="403"/>
    </location>
</feature>
<dbReference type="NCBIfam" id="TIGR00254">
    <property type="entry name" value="GGDEF"/>
    <property type="match status" value="1"/>
</dbReference>
<dbReference type="SMART" id="SM00267">
    <property type="entry name" value="GGDEF"/>
    <property type="match status" value="1"/>
</dbReference>